<protein>
    <submittedName>
        <fullName evidence="8">CENPK protein</fullName>
    </submittedName>
</protein>
<dbReference type="GO" id="GO:0051382">
    <property type="term" value="P:kinetochore assembly"/>
    <property type="evidence" value="ECO:0007669"/>
    <property type="project" value="InterPro"/>
</dbReference>
<keyword evidence="4" id="KW-0158">Chromosome</keyword>
<keyword evidence="6" id="KW-0539">Nucleus</keyword>
<evidence type="ECO:0000256" key="1">
    <source>
        <dbReference type="ARBA" id="ARBA00004123"/>
    </source>
</evidence>
<dbReference type="AlphaFoldDB" id="A0A7L3L353"/>
<dbReference type="Proteomes" id="UP000582182">
    <property type="component" value="Unassembled WGS sequence"/>
</dbReference>
<name>A0A7L3L353_9CHAR</name>
<evidence type="ECO:0000256" key="3">
    <source>
        <dbReference type="ARBA" id="ARBA00005795"/>
    </source>
</evidence>
<sequence>LQKLKNDLEMLLLTVQVKSKHLKEDLKREEQWHEEQVQIVNALNELEGSIKTRVQQPHRNCAGGYREMENEMLKLRAYKEKLLNDLGEFLEEHFPLPETPRSAKKQNFPEEPDVELVTLNEILELLINELMNTPHEPYITINDSFWPPYIEMLLRYGIILRHPEDPSRVRLEAFHM</sequence>
<dbReference type="EMBL" id="VZTY01003809">
    <property type="protein sequence ID" value="NXU48447.1"/>
    <property type="molecule type" value="Genomic_DNA"/>
</dbReference>
<accession>A0A7L3L353</accession>
<evidence type="ECO:0000256" key="4">
    <source>
        <dbReference type="ARBA" id="ARBA00022454"/>
    </source>
</evidence>
<dbReference type="PANTHER" id="PTHR14401:SF6">
    <property type="entry name" value="CENTROMERE PROTEIN K"/>
    <property type="match status" value="1"/>
</dbReference>
<keyword evidence="5" id="KW-0175">Coiled coil</keyword>
<dbReference type="OrthoDB" id="9445768at2759"/>
<reference evidence="8 9" key="1">
    <citation type="submission" date="2019-09" db="EMBL/GenBank/DDBJ databases">
        <title>Bird 10,000 Genomes (B10K) Project - Family phase.</title>
        <authorList>
            <person name="Zhang G."/>
        </authorList>
    </citation>
    <scope>NUCLEOTIDE SEQUENCE [LARGE SCALE GENOMIC DNA]</scope>
    <source>
        <strain evidence="8">B10K-DU-029-46</strain>
    </source>
</reference>
<dbReference type="GO" id="GO:0000775">
    <property type="term" value="C:chromosome, centromeric region"/>
    <property type="evidence" value="ECO:0007669"/>
    <property type="project" value="UniProtKB-SubCell"/>
</dbReference>
<dbReference type="GO" id="GO:0000070">
    <property type="term" value="P:mitotic sister chromatid segregation"/>
    <property type="evidence" value="ECO:0007669"/>
    <property type="project" value="TreeGrafter"/>
</dbReference>
<evidence type="ECO:0000256" key="7">
    <source>
        <dbReference type="ARBA" id="ARBA00023328"/>
    </source>
</evidence>
<comment type="subcellular location">
    <subcellularLocation>
        <location evidence="2">Chromosome</location>
        <location evidence="2">Centromere</location>
    </subcellularLocation>
    <subcellularLocation>
        <location evidence="1">Nucleus</location>
    </subcellularLocation>
</comment>
<dbReference type="PANTHER" id="PTHR14401">
    <property type="entry name" value="CENTROMERE PROTEIN K"/>
    <property type="match status" value="1"/>
</dbReference>
<comment type="caution">
    <text evidence="8">The sequence shown here is derived from an EMBL/GenBank/DDBJ whole genome shotgun (WGS) entry which is preliminary data.</text>
</comment>
<organism evidence="8 9">
    <name type="scientific">Turnix velox</name>
    <name type="common">Little buttonquail</name>
    <dbReference type="NCBI Taxonomy" id="2529409"/>
    <lineage>
        <taxon>Eukaryota</taxon>
        <taxon>Metazoa</taxon>
        <taxon>Chordata</taxon>
        <taxon>Craniata</taxon>
        <taxon>Vertebrata</taxon>
        <taxon>Euteleostomi</taxon>
        <taxon>Archelosauria</taxon>
        <taxon>Archosauria</taxon>
        <taxon>Dinosauria</taxon>
        <taxon>Saurischia</taxon>
        <taxon>Theropoda</taxon>
        <taxon>Coelurosauria</taxon>
        <taxon>Aves</taxon>
        <taxon>Neognathae</taxon>
        <taxon>Neoaves</taxon>
        <taxon>Charadriiformes</taxon>
        <taxon>Turnicidae</taxon>
        <taxon>Turnix</taxon>
    </lineage>
</organism>
<feature type="non-terminal residue" evidence="8">
    <location>
        <position position="176"/>
    </location>
</feature>
<keyword evidence="9" id="KW-1185">Reference proteome</keyword>
<dbReference type="GO" id="GO:0005634">
    <property type="term" value="C:nucleus"/>
    <property type="evidence" value="ECO:0007669"/>
    <property type="project" value="UniProtKB-SubCell"/>
</dbReference>
<evidence type="ECO:0000256" key="6">
    <source>
        <dbReference type="ARBA" id="ARBA00023242"/>
    </source>
</evidence>
<evidence type="ECO:0000313" key="9">
    <source>
        <dbReference type="Proteomes" id="UP000582182"/>
    </source>
</evidence>
<proteinExistence type="inferred from homology"/>
<evidence type="ECO:0000256" key="2">
    <source>
        <dbReference type="ARBA" id="ARBA00004584"/>
    </source>
</evidence>
<dbReference type="InterPro" id="IPR020993">
    <property type="entry name" value="Centromere_CenpK"/>
</dbReference>
<evidence type="ECO:0000256" key="5">
    <source>
        <dbReference type="ARBA" id="ARBA00023054"/>
    </source>
</evidence>
<gene>
    <name evidence="8" type="primary">Cenpk</name>
    <name evidence="8" type="ORF">TURVEL_R13777</name>
</gene>
<evidence type="ECO:0000313" key="8">
    <source>
        <dbReference type="EMBL" id="NXU48447.1"/>
    </source>
</evidence>
<feature type="non-terminal residue" evidence="8">
    <location>
        <position position="1"/>
    </location>
</feature>
<comment type="similarity">
    <text evidence="3">Belongs to the CENP-K/MCM22 family.</text>
</comment>
<dbReference type="Pfam" id="PF11802">
    <property type="entry name" value="CENP-K"/>
    <property type="match status" value="1"/>
</dbReference>
<keyword evidence="7" id="KW-0137">Centromere</keyword>